<dbReference type="GO" id="GO:0051536">
    <property type="term" value="F:iron-sulfur cluster binding"/>
    <property type="evidence" value="ECO:0007669"/>
    <property type="project" value="UniProtKB-KW"/>
</dbReference>
<organism evidence="7 8">
    <name type="scientific">Pacificimonas flava</name>
    <dbReference type="NCBI Taxonomy" id="1234595"/>
    <lineage>
        <taxon>Bacteria</taxon>
        <taxon>Pseudomonadati</taxon>
        <taxon>Pseudomonadota</taxon>
        <taxon>Alphaproteobacteria</taxon>
        <taxon>Sphingomonadales</taxon>
        <taxon>Sphingosinicellaceae</taxon>
        <taxon>Pacificimonas</taxon>
    </lineage>
</organism>
<dbReference type="PANTHER" id="PTHR11228:SF7">
    <property type="entry name" value="PQQA PEPTIDE CYCLASE"/>
    <property type="match status" value="1"/>
</dbReference>
<accession>M2SFC7</accession>
<evidence type="ECO:0000256" key="4">
    <source>
        <dbReference type="ARBA" id="ARBA00023004"/>
    </source>
</evidence>
<comment type="caution">
    <text evidence="7">The sequence shown here is derived from an EMBL/GenBank/DDBJ whole genome shotgun (WGS) entry which is preliminary data.</text>
</comment>
<comment type="cofactor">
    <cofactor evidence="1">
        <name>[4Fe-4S] cluster</name>
        <dbReference type="ChEBI" id="CHEBI:49883"/>
    </cofactor>
</comment>
<dbReference type="SFLD" id="SFLDG01067">
    <property type="entry name" value="SPASM/twitch_domain_containing"/>
    <property type="match status" value="1"/>
</dbReference>
<dbReference type="PATRIC" id="fig|1234595.3.peg.1043"/>
<evidence type="ECO:0000256" key="2">
    <source>
        <dbReference type="ARBA" id="ARBA00022691"/>
    </source>
</evidence>
<keyword evidence="5" id="KW-0411">Iron-sulfur</keyword>
<dbReference type="SFLD" id="SFLDS00029">
    <property type="entry name" value="Radical_SAM"/>
    <property type="match status" value="1"/>
</dbReference>
<evidence type="ECO:0000313" key="7">
    <source>
        <dbReference type="EMBL" id="EMD84070.1"/>
    </source>
</evidence>
<dbReference type="InterPro" id="IPR050377">
    <property type="entry name" value="Radical_SAM_PqqE_MftC-like"/>
</dbReference>
<name>M2SFC7_9SPHN</name>
<evidence type="ECO:0000256" key="5">
    <source>
        <dbReference type="ARBA" id="ARBA00023014"/>
    </source>
</evidence>
<dbReference type="Pfam" id="PF04055">
    <property type="entry name" value="Radical_SAM"/>
    <property type="match status" value="1"/>
</dbReference>
<reference evidence="7 8" key="1">
    <citation type="journal article" date="2013" name="Genome Announc.">
        <title>Draft Genome Sequence of Strain JLT2015T, Belonging to the Family Sphingomonadaceae of the Alphaproteobacteria.</title>
        <authorList>
            <person name="Tang K."/>
            <person name="Liu K."/>
            <person name="Li S."/>
            <person name="Jiao N."/>
        </authorList>
    </citation>
    <scope>NUCLEOTIDE SEQUENCE [LARGE SCALE GENOMIC DNA]</scope>
    <source>
        <strain evidence="7 8">JLT2015</strain>
    </source>
</reference>
<dbReference type="PANTHER" id="PTHR11228">
    <property type="entry name" value="RADICAL SAM DOMAIN PROTEIN"/>
    <property type="match status" value="1"/>
</dbReference>
<keyword evidence="8" id="KW-1185">Reference proteome</keyword>
<dbReference type="PROSITE" id="PS51918">
    <property type="entry name" value="RADICAL_SAM"/>
    <property type="match status" value="1"/>
</dbReference>
<evidence type="ECO:0000256" key="1">
    <source>
        <dbReference type="ARBA" id="ARBA00001966"/>
    </source>
</evidence>
<evidence type="ECO:0000256" key="3">
    <source>
        <dbReference type="ARBA" id="ARBA00022723"/>
    </source>
</evidence>
<keyword evidence="4" id="KW-0408">Iron</keyword>
<dbReference type="AlphaFoldDB" id="M2SFC7"/>
<dbReference type="EMBL" id="AMRV01000002">
    <property type="protein sequence ID" value="EMD84070.1"/>
    <property type="molecule type" value="Genomic_DNA"/>
</dbReference>
<keyword evidence="2" id="KW-0949">S-adenosyl-L-methionine</keyword>
<feature type="domain" description="Radical SAM core" evidence="6">
    <location>
        <begin position="17"/>
        <end position="243"/>
    </location>
</feature>
<dbReference type="InterPro" id="IPR013785">
    <property type="entry name" value="Aldolase_TIM"/>
</dbReference>
<evidence type="ECO:0000313" key="8">
    <source>
        <dbReference type="Proteomes" id="UP000011717"/>
    </source>
</evidence>
<dbReference type="GO" id="GO:0046872">
    <property type="term" value="F:metal ion binding"/>
    <property type="evidence" value="ECO:0007669"/>
    <property type="project" value="UniProtKB-KW"/>
</dbReference>
<dbReference type="Gene3D" id="3.20.20.70">
    <property type="entry name" value="Aldolase class I"/>
    <property type="match status" value="1"/>
</dbReference>
<gene>
    <name evidence="7" type="ORF">C725_1042</name>
</gene>
<proteinExistence type="predicted"/>
<sequence>MHHSGERLLGRVAEHWPSVVRARTEKITVAVTAHCNFRCIGCRYGRDFMPGAQLPLHIVEDLLEDAHAAGVPAVRLYGGEPLLHPDLPAMLEKAQSLGIGAYLTTNALILDRRIDALHAAGLRKATIGFYGTGAAFDDYVQRGGRYERLLESLHSTRARYGPDTLALQFNFLLHRGTCDIDSFERARAIAERFDARMQIDIVHYSLPYFQEGPERNLQFRDRDADRLNRMAEHLVRLKAAKPDLLTESAASLASIPDWALKTDRMRVPCDAGKLLWVGADGSVKLCYVTFDLGNLHQTRLRDLIGTSRHHDHARSAFRLDCPNCHCERGARVMKHAPSARLYRERAAAMLRD</sequence>
<protein>
    <submittedName>
        <fullName evidence="7">Putative molybdenum cofactor biosynthesis protein A</fullName>
    </submittedName>
</protein>
<dbReference type="InterPro" id="IPR007197">
    <property type="entry name" value="rSAM"/>
</dbReference>
<dbReference type="SUPFAM" id="SSF102114">
    <property type="entry name" value="Radical SAM enzymes"/>
    <property type="match status" value="1"/>
</dbReference>
<dbReference type="InterPro" id="IPR058240">
    <property type="entry name" value="rSAM_sf"/>
</dbReference>
<dbReference type="GO" id="GO:0003824">
    <property type="term" value="F:catalytic activity"/>
    <property type="evidence" value="ECO:0007669"/>
    <property type="project" value="InterPro"/>
</dbReference>
<dbReference type="CDD" id="cd01335">
    <property type="entry name" value="Radical_SAM"/>
    <property type="match status" value="1"/>
</dbReference>
<evidence type="ECO:0000259" key="6">
    <source>
        <dbReference type="PROSITE" id="PS51918"/>
    </source>
</evidence>
<dbReference type="Proteomes" id="UP000011717">
    <property type="component" value="Unassembled WGS sequence"/>
</dbReference>
<keyword evidence="3" id="KW-0479">Metal-binding</keyword>
<dbReference type="CDD" id="cd21109">
    <property type="entry name" value="SPASM"/>
    <property type="match status" value="1"/>
</dbReference>